<gene>
    <name evidence="2" type="ORF">AVEN_54917_1</name>
</gene>
<reference evidence="2 3" key="1">
    <citation type="journal article" date="2019" name="Sci. Rep.">
        <title>Orb-weaving spider Araneus ventricosus genome elucidates the spidroin gene catalogue.</title>
        <authorList>
            <person name="Kono N."/>
            <person name="Nakamura H."/>
            <person name="Ohtoshi R."/>
            <person name="Moran D.A.P."/>
            <person name="Shinohara A."/>
            <person name="Yoshida Y."/>
            <person name="Fujiwara M."/>
            <person name="Mori M."/>
            <person name="Tomita M."/>
            <person name="Arakawa K."/>
        </authorList>
    </citation>
    <scope>NUCLEOTIDE SEQUENCE [LARGE SCALE GENOMIC DNA]</scope>
</reference>
<feature type="region of interest" description="Disordered" evidence="1">
    <location>
        <begin position="1"/>
        <end position="25"/>
    </location>
</feature>
<dbReference type="AlphaFoldDB" id="A0A4Y2T4I9"/>
<evidence type="ECO:0000313" key="2">
    <source>
        <dbReference type="EMBL" id="GBN95467.1"/>
    </source>
</evidence>
<comment type="caution">
    <text evidence="2">The sequence shown here is derived from an EMBL/GenBank/DDBJ whole genome shotgun (WGS) entry which is preliminary data.</text>
</comment>
<name>A0A4Y2T4I9_ARAVE</name>
<evidence type="ECO:0000256" key="1">
    <source>
        <dbReference type="SAM" id="MobiDB-lite"/>
    </source>
</evidence>
<dbReference type="EMBL" id="BGPR01026045">
    <property type="protein sequence ID" value="GBN95467.1"/>
    <property type="molecule type" value="Genomic_DNA"/>
</dbReference>
<dbReference type="Proteomes" id="UP000499080">
    <property type="component" value="Unassembled WGS sequence"/>
</dbReference>
<protein>
    <submittedName>
        <fullName evidence="2">Uncharacterized protein</fullName>
    </submittedName>
</protein>
<organism evidence="2 3">
    <name type="scientific">Araneus ventricosus</name>
    <name type="common">Orbweaver spider</name>
    <name type="synonym">Epeira ventricosa</name>
    <dbReference type="NCBI Taxonomy" id="182803"/>
    <lineage>
        <taxon>Eukaryota</taxon>
        <taxon>Metazoa</taxon>
        <taxon>Ecdysozoa</taxon>
        <taxon>Arthropoda</taxon>
        <taxon>Chelicerata</taxon>
        <taxon>Arachnida</taxon>
        <taxon>Araneae</taxon>
        <taxon>Araneomorphae</taxon>
        <taxon>Entelegynae</taxon>
        <taxon>Araneoidea</taxon>
        <taxon>Araneidae</taxon>
        <taxon>Araneus</taxon>
    </lineage>
</organism>
<feature type="compositionally biased region" description="Basic and acidic residues" evidence="1">
    <location>
        <begin position="1"/>
        <end position="10"/>
    </location>
</feature>
<accession>A0A4Y2T4I9</accession>
<keyword evidence="3" id="KW-1185">Reference proteome</keyword>
<sequence>MFDRNSDDRTAFIAETPSPSYIPPSLAGGRRLQQVFWRNQVSRPGALRLRAKEPYPYAFSVAKQKDLASLNSQQNQETLISN</sequence>
<evidence type="ECO:0000313" key="3">
    <source>
        <dbReference type="Proteomes" id="UP000499080"/>
    </source>
</evidence>
<proteinExistence type="predicted"/>